<dbReference type="OrthoDB" id="2973929at2"/>
<gene>
    <name evidence="1" type="ORF">SAMN04487944_101272</name>
</gene>
<dbReference type="EMBL" id="FOGL01000001">
    <property type="protein sequence ID" value="SER11264.1"/>
    <property type="molecule type" value="Genomic_DNA"/>
</dbReference>
<dbReference type="Proteomes" id="UP000199687">
    <property type="component" value="Unassembled WGS sequence"/>
</dbReference>
<dbReference type="PROSITE" id="PS51257">
    <property type="entry name" value="PROKAR_LIPOPROTEIN"/>
    <property type="match status" value="1"/>
</dbReference>
<evidence type="ECO:0008006" key="3">
    <source>
        <dbReference type="Google" id="ProtNLM"/>
    </source>
</evidence>
<evidence type="ECO:0000313" key="2">
    <source>
        <dbReference type="Proteomes" id="UP000199687"/>
    </source>
</evidence>
<dbReference type="RefSeq" id="WP_089738209.1">
    <property type="nucleotide sequence ID" value="NZ_FOGL01000001.1"/>
</dbReference>
<proteinExistence type="predicted"/>
<organism evidence="1 2">
    <name type="scientific">Gracilibacillus ureilyticus</name>
    <dbReference type="NCBI Taxonomy" id="531814"/>
    <lineage>
        <taxon>Bacteria</taxon>
        <taxon>Bacillati</taxon>
        <taxon>Bacillota</taxon>
        <taxon>Bacilli</taxon>
        <taxon>Bacillales</taxon>
        <taxon>Bacillaceae</taxon>
        <taxon>Gracilibacillus</taxon>
    </lineage>
</organism>
<keyword evidence="2" id="KW-1185">Reference proteome</keyword>
<name>A0A1H9LIN2_9BACI</name>
<reference evidence="1 2" key="1">
    <citation type="submission" date="2016-10" db="EMBL/GenBank/DDBJ databases">
        <authorList>
            <person name="de Groot N.N."/>
        </authorList>
    </citation>
    <scope>NUCLEOTIDE SEQUENCE [LARGE SCALE GENOMIC DNA]</scope>
    <source>
        <strain evidence="1 2">CGMCC 1.7727</strain>
    </source>
</reference>
<sequence>MIKNSLILVITFLLLLLFTGCELEEQFEKQEQTQLITINGDSEYWNLTGYELKIEDNEMFAGDGELHHKIKREITDYVSFKMIAMIDDEKVELQGMKIVSSVSNFNNIGTGSATQRIPVIKGEGIKLTDIDNYYAVIEWISPEGERKSEKIKPF</sequence>
<dbReference type="AlphaFoldDB" id="A0A1H9LIN2"/>
<accession>A0A1H9LIN2</accession>
<evidence type="ECO:0000313" key="1">
    <source>
        <dbReference type="EMBL" id="SER11264.1"/>
    </source>
</evidence>
<protein>
    <recommendedName>
        <fullName evidence="3">Lipoprotein</fullName>
    </recommendedName>
</protein>